<gene>
    <name evidence="5" type="ORF">H310_11059</name>
</gene>
<dbReference type="eggNOG" id="KOG1124">
    <property type="taxonomic scope" value="Eukaryota"/>
</dbReference>
<organism evidence="5">
    <name type="scientific">Aphanomyces invadans</name>
    <dbReference type="NCBI Taxonomy" id="157072"/>
    <lineage>
        <taxon>Eukaryota</taxon>
        <taxon>Sar</taxon>
        <taxon>Stramenopiles</taxon>
        <taxon>Oomycota</taxon>
        <taxon>Saprolegniomycetes</taxon>
        <taxon>Saprolegniales</taxon>
        <taxon>Verrucalvaceae</taxon>
        <taxon>Aphanomyces</taxon>
    </lineage>
</organism>
<dbReference type="Gene3D" id="1.25.40.10">
    <property type="entry name" value="Tetratricopeptide repeat domain"/>
    <property type="match status" value="1"/>
</dbReference>
<evidence type="ECO:0000256" key="3">
    <source>
        <dbReference type="PROSITE-ProRule" id="PRU00339"/>
    </source>
</evidence>
<dbReference type="SUPFAM" id="SSF48452">
    <property type="entry name" value="TPR-like"/>
    <property type="match status" value="1"/>
</dbReference>
<feature type="region of interest" description="Disordered" evidence="4">
    <location>
        <begin position="41"/>
        <end position="88"/>
    </location>
</feature>
<dbReference type="SMART" id="SM00028">
    <property type="entry name" value="TPR"/>
    <property type="match status" value="3"/>
</dbReference>
<name>A0A024TQJ5_9STRA</name>
<dbReference type="GO" id="GO:0060090">
    <property type="term" value="F:molecular adaptor activity"/>
    <property type="evidence" value="ECO:0007669"/>
    <property type="project" value="TreeGrafter"/>
</dbReference>
<dbReference type="PROSITE" id="PS50005">
    <property type="entry name" value="TPR"/>
    <property type="match status" value="1"/>
</dbReference>
<dbReference type="PANTHER" id="PTHR45831">
    <property type="entry name" value="LD24721P"/>
    <property type="match status" value="1"/>
</dbReference>
<dbReference type="STRING" id="157072.A0A024TQJ5"/>
<dbReference type="GO" id="GO:0006620">
    <property type="term" value="P:post-translational protein targeting to endoplasmic reticulum membrane"/>
    <property type="evidence" value="ECO:0007669"/>
    <property type="project" value="TreeGrafter"/>
</dbReference>
<dbReference type="RefSeq" id="XP_008875825.1">
    <property type="nucleotide sequence ID" value="XM_008877603.1"/>
</dbReference>
<dbReference type="Gene3D" id="1.25.10.10">
    <property type="entry name" value="Leucine-rich Repeat Variant"/>
    <property type="match status" value="1"/>
</dbReference>
<dbReference type="InterPro" id="IPR019734">
    <property type="entry name" value="TPR_rpt"/>
</dbReference>
<dbReference type="VEuPathDB" id="FungiDB:H310_11059"/>
<feature type="region of interest" description="Disordered" evidence="4">
    <location>
        <begin position="1"/>
        <end position="20"/>
    </location>
</feature>
<feature type="compositionally biased region" description="Basic and acidic residues" evidence="4">
    <location>
        <begin position="60"/>
        <end position="88"/>
    </location>
</feature>
<dbReference type="EMBL" id="KI913980">
    <property type="protein sequence ID" value="ETV95632.1"/>
    <property type="molecule type" value="Genomic_DNA"/>
</dbReference>
<sequence length="842" mass="95173">MDPMAMLEMGRRSGTSNQDVDEFVRKADAVAKAIEQIKKGTFDPNNCDIPGYMTPEQEEKEAQARKKREEERIKREEARKQQEKQDEHDQWWNRAKLRFATYDDDEGTETIGDPEKWANRIVEAYKARDANDYSMWDKWEPKDPVTLEEKARQDALVEKMKNDEFEKANPAFCTQFKEDLEKRQKSTRDKERVAQKHKAQGNASFKRRQYAAALTSYMAALVESPYCPLILTNIAQVHLRLHATDDALEFCNRALFVAPTHIKALSRKAAILHVRGNLQEAYDLVRKAVDLDPTSNPDLMQQLVQIKASHDDDVGRAALQRQMDGPKSLDNWHLHAMQHLLGQLNLIECTSEAKVAPRQDTTNNEACAEPAADHTQKKSVSCLATDTLRALLPLLQADKDCKLLFRTSGALTRLCDRLLVPETIDDTEVNAILECLVAMVHDDAATQHHLFLLVPFRQWVVRTVADTVDNAWSRSTMSLVLQLVDECMAVNLWKSLVATSTPMLAGLLGLWQPHASPVTQYATSIIFHVSETEAGRLTLTTALIQPVLKQVLALLHTQLATEQLTAGLGVVLNLTNHCVFRQIVASEADVPHEMTKALVHLLTLPDAIIAERTLAILLNLSLDPQTCIRQDMLAAHVHERVLVWLERDTREKSGNVVLLSRLVSVLCRLHTLENEARRVAGTTPFLLALWRVFESTLDHPCDCWQLRAQLLCHMAWSFPATAQFMDEHACVRRMLQFMQGKRASVPKDQIAAFERTVTNCTKCWIAMLAVDGGRSTVAAIIESNGLELLVDWMSHMKDEKIARKNVAILLAKLCQRSDAIKERVRALRGIEMMLSICRNLKG</sequence>
<proteinExistence type="predicted"/>
<evidence type="ECO:0000256" key="4">
    <source>
        <dbReference type="SAM" id="MobiDB-lite"/>
    </source>
</evidence>
<dbReference type="GO" id="GO:0016020">
    <property type="term" value="C:membrane"/>
    <property type="evidence" value="ECO:0007669"/>
    <property type="project" value="TreeGrafter"/>
</dbReference>
<dbReference type="AlphaFoldDB" id="A0A024TQJ5"/>
<dbReference type="OrthoDB" id="629492at2759"/>
<dbReference type="InterPro" id="IPR011990">
    <property type="entry name" value="TPR-like_helical_dom_sf"/>
</dbReference>
<dbReference type="InterPro" id="IPR011989">
    <property type="entry name" value="ARM-like"/>
</dbReference>
<dbReference type="GeneID" id="20088109"/>
<reference evidence="5" key="1">
    <citation type="submission" date="2013-12" db="EMBL/GenBank/DDBJ databases">
        <title>The Genome Sequence of Aphanomyces invadans NJM9701.</title>
        <authorList>
            <consortium name="The Broad Institute Genomics Platform"/>
            <person name="Russ C."/>
            <person name="Tyler B."/>
            <person name="van West P."/>
            <person name="Dieguez-Uribeondo J."/>
            <person name="Young S.K."/>
            <person name="Zeng Q."/>
            <person name="Gargeya S."/>
            <person name="Fitzgerald M."/>
            <person name="Abouelleil A."/>
            <person name="Alvarado L."/>
            <person name="Chapman S.B."/>
            <person name="Gainer-Dewar J."/>
            <person name="Goldberg J."/>
            <person name="Griggs A."/>
            <person name="Gujja S."/>
            <person name="Hansen M."/>
            <person name="Howarth C."/>
            <person name="Imamovic A."/>
            <person name="Ireland A."/>
            <person name="Larimer J."/>
            <person name="McCowan C."/>
            <person name="Murphy C."/>
            <person name="Pearson M."/>
            <person name="Poon T.W."/>
            <person name="Priest M."/>
            <person name="Roberts A."/>
            <person name="Saif S."/>
            <person name="Shea T."/>
            <person name="Sykes S."/>
            <person name="Wortman J."/>
            <person name="Nusbaum C."/>
            <person name="Birren B."/>
        </authorList>
    </citation>
    <scope>NUCLEOTIDE SEQUENCE [LARGE SCALE GENOMIC DNA]</scope>
    <source>
        <strain evidence="5">NJM9701</strain>
    </source>
</reference>
<dbReference type="GO" id="GO:0072380">
    <property type="term" value="C:TRC complex"/>
    <property type="evidence" value="ECO:0007669"/>
    <property type="project" value="TreeGrafter"/>
</dbReference>
<accession>A0A024TQJ5</accession>
<dbReference type="InterPro" id="IPR047150">
    <property type="entry name" value="SGT"/>
</dbReference>
<feature type="repeat" description="TPR" evidence="3">
    <location>
        <begin position="262"/>
        <end position="295"/>
    </location>
</feature>
<dbReference type="SUPFAM" id="SSF48371">
    <property type="entry name" value="ARM repeat"/>
    <property type="match status" value="1"/>
</dbReference>
<keyword evidence="2 3" id="KW-0802">TPR repeat</keyword>
<dbReference type="PANTHER" id="PTHR45831:SF2">
    <property type="entry name" value="LD24721P"/>
    <property type="match status" value="1"/>
</dbReference>
<protein>
    <submittedName>
        <fullName evidence="5">Uncharacterized protein</fullName>
    </submittedName>
</protein>
<dbReference type="InterPro" id="IPR016024">
    <property type="entry name" value="ARM-type_fold"/>
</dbReference>
<evidence type="ECO:0000256" key="1">
    <source>
        <dbReference type="ARBA" id="ARBA00022737"/>
    </source>
</evidence>
<evidence type="ECO:0000256" key="2">
    <source>
        <dbReference type="ARBA" id="ARBA00022803"/>
    </source>
</evidence>
<keyword evidence="1" id="KW-0677">Repeat</keyword>
<evidence type="ECO:0000313" key="5">
    <source>
        <dbReference type="EMBL" id="ETV95632.1"/>
    </source>
</evidence>